<dbReference type="Pfam" id="PF05670">
    <property type="entry name" value="NFACT-R_1"/>
    <property type="match status" value="1"/>
</dbReference>
<evidence type="ECO:0000256" key="2">
    <source>
        <dbReference type="SAM" id="MobiDB-lite"/>
    </source>
</evidence>
<dbReference type="InterPro" id="IPR039730">
    <property type="entry name" value="Jlp2/Ccd25"/>
</dbReference>
<proteinExistence type="inferred from homology"/>
<evidence type="ECO:0000259" key="3">
    <source>
        <dbReference type="Pfam" id="PF05670"/>
    </source>
</evidence>
<sequence length="491" mass="53098">MVFYFTADAKDPKDGEDYVVYMGADKFENEGLIEWGQKRDVWFHVDGLSSAHVYLRLPLKNAQCDPDDHRCAGLLDRIPEGVVEDMCQLVKANSIEGCKKGSVMVVYTPWANLHKDETKMQTGAVGFHDNRHRVLRRVDKDKQAVKRIEKTRREAFPDLQQERLAYEREVVAWRKGRDKESRAELLAGERAAKDALEETRRQRDAFLAGMGGGPPAKEDVVVDDVLERTRRDVLFPEKAAAARRRDVGDACSGVDAALGQLGLAPKAGTAPAAPAAAAQEEEDEERPTWRVEADRRYGIPEKEEALARGARCHAADASVPADSGDAEGAADERAEERDAPRPSTRTGELRGADPARPGDASLAIVAFEAPDAAAPPLVMDVRSRTPPATRAQAREDAAKAKRKALIGAAPPPPGAARPPPPGDETKLAARAARRPRTRRAASAPKGAAPRPGGGAKKGPPKAAVDDDDDYMYGAGSDSDSGDDFGVVKMEL</sequence>
<dbReference type="EMBL" id="JBBJCI010000371">
    <property type="protein sequence ID" value="KAK7232017.1"/>
    <property type="molecule type" value="Genomic_DNA"/>
</dbReference>
<comment type="similarity">
    <text evidence="1">Belongs to the CCDC25 family.</text>
</comment>
<dbReference type="PANTHER" id="PTHR13049">
    <property type="entry name" value="DUF814-RELATED"/>
    <property type="match status" value="1"/>
</dbReference>
<accession>A0ABR1FJG0</accession>
<dbReference type="Proteomes" id="UP001363151">
    <property type="component" value="Unassembled WGS sequence"/>
</dbReference>
<feature type="compositionally biased region" description="Pro residues" evidence="2">
    <location>
        <begin position="409"/>
        <end position="422"/>
    </location>
</feature>
<feature type="compositionally biased region" description="Basic and acidic residues" evidence="2">
    <location>
        <begin position="286"/>
        <end position="306"/>
    </location>
</feature>
<reference evidence="4 5" key="1">
    <citation type="submission" date="2024-03" db="EMBL/GenBank/DDBJ databases">
        <title>Aureococcus anophagefferens CCMP1851 and Kratosvirus quantuckense: Draft genome of a second virus-susceptible host strain in the model system.</title>
        <authorList>
            <person name="Chase E."/>
            <person name="Truchon A.R."/>
            <person name="Schepens W."/>
            <person name="Wilhelm S.W."/>
        </authorList>
    </citation>
    <scope>NUCLEOTIDE SEQUENCE [LARGE SCALE GENOMIC DNA]</scope>
    <source>
        <strain evidence="4 5">CCMP1851</strain>
    </source>
</reference>
<gene>
    <name evidence="4" type="ORF">SO694_00031012</name>
</gene>
<evidence type="ECO:0000313" key="4">
    <source>
        <dbReference type="EMBL" id="KAK7232017.1"/>
    </source>
</evidence>
<feature type="compositionally biased region" description="Low complexity" evidence="2">
    <location>
        <begin position="266"/>
        <end position="278"/>
    </location>
</feature>
<feature type="region of interest" description="Disordered" evidence="2">
    <location>
        <begin position="266"/>
        <end position="491"/>
    </location>
</feature>
<evidence type="ECO:0000256" key="1">
    <source>
        <dbReference type="ARBA" id="ARBA00008998"/>
    </source>
</evidence>
<feature type="compositionally biased region" description="Low complexity" evidence="2">
    <location>
        <begin position="440"/>
        <end position="450"/>
    </location>
</feature>
<protein>
    <submittedName>
        <fullName evidence="4">Coiled-coil domain</fullName>
    </submittedName>
</protein>
<feature type="domain" description="NFACT RNA-binding" evidence="3">
    <location>
        <begin position="1"/>
        <end position="129"/>
    </location>
</feature>
<dbReference type="InterPro" id="IPR008532">
    <property type="entry name" value="NFACT_RNA-bd"/>
</dbReference>
<evidence type="ECO:0000313" key="5">
    <source>
        <dbReference type="Proteomes" id="UP001363151"/>
    </source>
</evidence>
<comment type="caution">
    <text evidence="4">The sequence shown here is derived from an EMBL/GenBank/DDBJ whole genome shotgun (WGS) entry which is preliminary data.</text>
</comment>
<feature type="compositionally biased region" description="Basic and acidic residues" evidence="2">
    <location>
        <begin position="330"/>
        <end position="340"/>
    </location>
</feature>
<organism evidence="4 5">
    <name type="scientific">Aureococcus anophagefferens</name>
    <name type="common">Harmful bloom alga</name>
    <dbReference type="NCBI Taxonomy" id="44056"/>
    <lineage>
        <taxon>Eukaryota</taxon>
        <taxon>Sar</taxon>
        <taxon>Stramenopiles</taxon>
        <taxon>Ochrophyta</taxon>
        <taxon>Pelagophyceae</taxon>
        <taxon>Pelagomonadales</taxon>
        <taxon>Pelagomonadaceae</taxon>
        <taxon>Aureococcus</taxon>
    </lineage>
</organism>
<keyword evidence="5" id="KW-1185">Reference proteome</keyword>
<dbReference type="PANTHER" id="PTHR13049:SF2">
    <property type="entry name" value="COILED-COIL DOMAIN-CONTAINING PROTEIN 25"/>
    <property type="match status" value="1"/>
</dbReference>
<name>A0ABR1FJG0_AURAN</name>